<dbReference type="AlphaFoldDB" id="A0A3P3WEA5"/>
<sequence length="218" mass="25408">MSDTVYNKENFIQHLEVLKPNGYTLSNEGYYYKDEVNRKIRIFLDADQDFPFDVRFYGAGVQVCFTEVEQIFHQVWQNFSSLKFEHSLNAPTFKKGFRENVIGTSGYQFLLQNRVADTASFNEAFPYLNQLMNASVNFITQYTTLQDFYNYGEGLATGRERASFYNQPLPARKMIIKKLLNISDYSTYSTDVVNHYNQQPDVEEAAFLQALKNYLDTL</sequence>
<dbReference type="OrthoDB" id="1457852at2"/>
<accession>A0A3P3WEA5</accession>
<comment type="caution">
    <text evidence="1">The sequence shown here is derived from an EMBL/GenBank/DDBJ whole genome shotgun (WGS) entry which is preliminary data.</text>
</comment>
<name>A0A3P3WEA5_9FLAO</name>
<evidence type="ECO:0000313" key="2">
    <source>
        <dbReference type="Proteomes" id="UP000275719"/>
    </source>
</evidence>
<proteinExistence type="predicted"/>
<keyword evidence="2" id="KW-1185">Reference proteome</keyword>
<gene>
    <name evidence="1" type="ORF">EG240_01600</name>
</gene>
<dbReference type="Proteomes" id="UP000275719">
    <property type="component" value="Unassembled WGS sequence"/>
</dbReference>
<protein>
    <recommendedName>
        <fullName evidence="3">DUF4304 domain-containing protein</fullName>
    </recommendedName>
</protein>
<evidence type="ECO:0000313" key="1">
    <source>
        <dbReference type="EMBL" id="RRJ92738.1"/>
    </source>
</evidence>
<evidence type="ECO:0008006" key="3">
    <source>
        <dbReference type="Google" id="ProtNLM"/>
    </source>
</evidence>
<dbReference type="RefSeq" id="WP_125016732.1">
    <property type="nucleotide sequence ID" value="NZ_RQVQ01000003.1"/>
</dbReference>
<reference evidence="1 2" key="1">
    <citation type="submission" date="2018-11" db="EMBL/GenBank/DDBJ databases">
        <title>Flavobacterium sp. nov., YIM 102701-2 draft genome.</title>
        <authorList>
            <person name="Li G."/>
            <person name="Jiang Y."/>
        </authorList>
    </citation>
    <scope>NUCLEOTIDE SEQUENCE [LARGE SCALE GENOMIC DNA]</scope>
    <source>
        <strain evidence="1 2">YIM 102701-2</strain>
    </source>
</reference>
<organism evidence="1 2">
    <name type="scientific">Paenimyroides tangerinum</name>
    <dbReference type="NCBI Taxonomy" id="2488728"/>
    <lineage>
        <taxon>Bacteria</taxon>
        <taxon>Pseudomonadati</taxon>
        <taxon>Bacteroidota</taxon>
        <taxon>Flavobacteriia</taxon>
        <taxon>Flavobacteriales</taxon>
        <taxon>Flavobacteriaceae</taxon>
        <taxon>Paenimyroides</taxon>
    </lineage>
</organism>
<dbReference type="EMBL" id="RQVQ01000003">
    <property type="protein sequence ID" value="RRJ92738.1"/>
    <property type="molecule type" value="Genomic_DNA"/>
</dbReference>